<feature type="chain" id="PRO_5043126711" evidence="2">
    <location>
        <begin position="27"/>
        <end position="556"/>
    </location>
</feature>
<dbReference type="SUPFAM" id="SSF117281">
    <property type="entry name" value="Kelch motif"/>
    <property type="match status" value="1"/>
</dbReference>
<dbReference type="OMA" id="IYLWGDF"/>
<feature type="compositionally biased region" description="Polar residues" evidence="1">
    <location>
        <begin position="539"/>
        <end position="556"/>
    </location>
</feature>
<evidence type="ECO:0000313" key="5">
    <source>
        <dbReference type="WBParaSite" id="TCLT_0000724301-mRNA-1"/>
    </source>
</evidence>
<sequence length="556" mass="61903">MTQRNAFDIIVTSMIVLLRQLIQLGGDGNEMLGDVHAVIVGSVWQFSSVRCDLLCEIDEIMQVNTEDVTLPWGRESDPLDRQTGHWRMAVFQDVQESIDRSKLYFLYDPIADENSGTSGPRKGEQSLVIFDLYKRCFIRELSLSGCEGTVKFLFALKCPSSFGGSSFVVASTSERYGQTALLLYRIDLTQDGFYLGSEPKPLLTNSIPLNDAFIVSMREDAPEVVLMTNPGLTIWRINCISDQPSGPVESFSVPSADLSHYYDAFLNQGSVYFLSQSPDGHFDHSRIHILDIMGQRQLRTVMCNPDPVRGAPCARKRAAIDSFAGHLLLAGGEVEYNYSVSRLIDYWVLNFSNFTWHQIPAQMPIPLIEPRLTTTNSGKFGTFHKLMFLSNVYLWGDFDEPIPGISSATHLRILRVSGFESMKPPPYNEALEKSTSLPFPSHGSHPMVTTSQAYPSLGFAQVGGDTSNMPYPQNNLQYTQSNVPYPQNQPFVPTGPTAYPQGQPLQNYSVQPSFPSGNIQHYPQQGGPSQQPFGGAPGMNQQAYYPPEQKQNCSIQ</sequence>
<keyword evidence="4" id="KW-1185">Reference proteome</keyword>
<dbReference type="OrthoDB" id="7676067at2759"/>
<gene>
    <name evidence="3" type="ORF">TCLT_LOCUS7232</name>
</gene>
<dbReference type="Proteomes" id="UP000276776">
    <property type="component" value="Unassembled WGS sequence"/>
</dbReference>
<dbReference type="WBParaSite" id="TCLT_0000724301-mRNA-1">
    <property type="protein sequence ID" value="TCLT_0000724301-mRNA-1"/>
    <property type="gene ID" value="TCLT_0000724301"/>
</dbReference>
<accession>A0A0N5D2W4</accession>
<feature type="compositionally biased region" description="Low complexity" evidence="1">
    <location>
        <begin position="523"/>
        <end position="534"/>
    </location>
</feature>
<reference evidence="3 4" key="2">
    <citation type="submission" date="2018-11" db="EMBL/GenBank/DDBJ databases">
        <authorList>
            <consortium name="Pathogen Informatics"/>
        </authorList>
    </citation>
    <scope>NUCLEOTIDE SEQUENCE [LARGE SCALE GENOMIC DNA]</scope>
</reference>
<feature type="compositionally biased region" description="Polar residues" evidence="1">
    <location>
        <begin position="465"/>
        <end position="491"/>
    </location>
</feature>
<reference evidence="5" key="1">
    <citation type="submission" date="2017-02" db="UniProtKB">
        <authorList>
            <consortium name="WormBaseParasite"/>
        </authorList>
    </citation>
    <scope>IDENTIFICATION</scope>
</reference>
<dbReference type="AlphaFoldDB" id="A0A0N5D2W4"/>
<dbReference type="STRING" id="103827.A0A0N5D2W4"/>
<evidence type="ECO:0000256" key="1">
    <source>
        <dbReference type="SAM" id="MobiDB-lite"/>
    </source>
</evidence>
<feature type="compositionally biased region" description="Polar residues" evidence="1">
    <location>
        <begin position="503"/>
        <end position="522"/>
    </location>
</feature>
<dbReference type="EMBL" id="UYYF01004487">
    <property type="protein sequence ID" value="VDN04668.1"/>
    <property type="molecule type" value="Genomic_DNA"/>
</dbReference>
<name>A0A0N5D2W4_THECL</name>
<feature type="signal peptide" evidence="2">
    <location>
        <begin position="1"/>
        <end position="26"/>
    </location>
</feature>
<feature type="region of interest" description="Disordered" evidence="1">
    <location>
        <begin position="465"/>
        <end position="556"/>
    </location>
</feature>
<organism evidence="5">
    <name type="scientific">Thelazia callipaeda</name>
    <name type="common">Oriental eyeworm</name>
    <name type="synonym">Parasitic nematode</name>
    <dbReference type="NCBI Taxonomy" id="103827"/>
    <lineage>
        <taxon>Eukaryota</taxon>
        <taxon>Metazoa</taxon>
        <taxon>Ecdysozoa</taxon>
        <taxon>Nematoda</taxon>
        <taxon>Chromadorea</taxon>
        <taxon>Rhabditida</taxon>
        <taxon>Spirurina</taxon>
        <taxon>Spiruromorpha</taxon>
        <taxon>Thelazioidea</taxon>
        <taxon>Thelaziidae</taxon>
        <taxon>Thelazia</taxon>
    </lineage>
</organism>
<dbReference type="InterPro" id="IPR015915">
    <property type="entry name" value="Kelch-typ_b-propeller"/>
</dbReference>
<evidence type="ECO:0000256" key="2">
    <source>
        <dbReference type="SAM" id="SignalP"/>
    </source>
</evidence>
<protein>
    <submittedName>
        <fullName evidence="5">Protein kinase domain-containing protein</fullName>
    </submittedName>
</protein>
<dbReference type="Gene3D" id="2.120.10.80">
    <property type="entry name" value="Kelch-type beta propeller"/>
    <property type="match status" value="1"/>
</dbReference>
<evidence type="ECO:0000313" key="3">
    <source>
        <dbReference type="EMBL" id="VDN04668.1"/>
    </source>
</evidence>
<proteinExistence type="predicted"/>
<evidence type="ECO:0000313" key="4">
    <source>
        <dbReference type="Proteomes" id="UP000276776"/>
    </source>
</evidence>
<keyword evidence="2" id="KW-0732">Signal</keyword>